<dbReference type="Gene3D" id="3.40.50.720">
    <property type="entry name" value="NAD(P)-binding Rossmann-like Domain"/>
    <property type="match status" value="1"/>
</dbReference>
<evidence type="ECO:0000256" key="3">
    <source>
        <dbReference type="ARBA" id="ARBA00023027"/>
    </source>
</evidence>
<evidence type="ECO:0000256" key="5">
    <source>
        <dbReference type="ARBA" id="ARBA00023221"/>
    </source>
</evidence>
<dbReference type="CDD" id="cd05233">
    <property type="entry name" value="SDR_c"/>
    <property type="match status" value="1"/>
</dbReference>
<dbReference type="InterPro" id="IPR036291">
    <property type="entry name" value="NAD(P)-bd_dom_sf"/>
</dbReference>
<comment type="caution">
    <text evidence="6">The sequence shown here is derived from an EMBL/GenBank/DDBJ whole genome shotgun (WGS) entry which is preliminary data.</text>
</comment>
<dbReference type="InterPro" id="IPR002347">
    <property type="entry name" value="SDR_fam"/>
</dbReference>
<dbReference type="InterPro" id="IPR020904">
    <property type="entry name" value="Sc_DH/Rdtase_CS"/>
</dbReference>
<gene>
    <name evidence="6" type="ORF">O4213_15510</name>
</gene>
<evidence type="ECO:0000256" key="2">
    <source>
        <dbReference type="ARBA" id="ARBA00023002"/>
    </source>
</evidence>
<dbReference type="Pfam" id="PF13561">
    <property type="entry name" value="adh_short_C2"/>
    <property type="match status" value="1"/>
</dbReference>
<protein>
    <submittedName>
        <fullName evidence="6">SDR family oxidoreductase</fullName>
    </submittedName>
</protein>
<dbReference type="PROSITE" id="PS00061">
    <property type="entry name" value="ADH_SHORT"/>
    <property type="match status" value="1"/>
</dbReference>
<dbReference type="RefSeq" id="WP_301572213.1">
    <property type="nucleotide sequence ID" value="NZ_JAPWIE010000004.1"/>
</dbReference>
<dbReference type="PANTHER" id="PTHR43180">
    <property type="entry name" value="3-OXOACYL-(ACYL-CARRIER-PROTEIN) REDUCTASE (AFU_ORTHOLOGUE AFUA_6G11210)"/>
    <property type="match status" value="1"/>
</dbReference>
<sequence length="256" mass="26767">MQLEGKTVIITGAGSGVGRASAILFADEGARVVCADVNDEWAKETVRLVEHNGGSSIAVHCDVTSEGDISSTIDATVAEYGRLDVMYNNAGVATPRPGLRFEDHTVEDFDRLMSINLKGVFLGTKHAVLQFKKQSTPGSIVNTASVAGIVGWGGTVYGATKGGVIQLTRAVAVEAAPFDIRVNAVCPAGMPTTNFMDIPTDTATQTVAFDKVAQQHPLGRNITPEDVAAAALYFASDSARNVTGVILPVDGGYVAR</sequence>
<keyword evidence="7" id="KW-1185">Reference proteome</keyword>
<keyword evidence="2" id="KW-0560">Oxidoreductase</keyword>
<evidence type="ECO:0000313" key="7">
    <source>
        <dbReference type="Proteomes" id="UP001067235"/>
    </source>
</evidence>
<dbReference type="PRINTS" id="PR00081">
    <property type="entry name" value="GDHRDH"/>
</dbReference>
<evidence type="ECO:0000256" key="4">
    <source>
        <dbReference type="ARBA" id="ARBA00023098"/>
    </source>
</evidence>
<accession>A0ABT4MWK2</accession>
<keyword evidence="4" id="KW-0443">Lipid metabolism</keyword>
<name>A0ABT4MWK2_GORRU</name>
<proteinExistence type="inferred from homology"/>
<dbReference type="NCBIfam" id="NF005559">
    <property type="entry name" value="PRK07231.1"/>
    <property type="match status" value="1"/>
</dbReference>
<dbReference type="EMBL" id="JAPWIE010000004">
    <property type="protein sequence ID" value="MCZ4551398.1"/>
    <property type="molecule type" value="Genomic_DNA"/>
</dbReference>
<dbReference type="Proteomes" id="UP001067235">
    <property type="component" value="Unassembled WGS sequence"/>
</dbReference>
<dbReference type="PRINTS" id="PR00080">
    <property type="entry name" value="SDRFAMILY"/>
</dbReference>
<evidence type="ECO:0000256" key="1">
    <source>
        <dbReference type="ARBA" id="ARBA00006484"/>
    </source>
</evidence>
<keyword evidence="3" id="KW-0520">NAD</keyword>
<keyword evidence="5" id="KW-0753">Steroid metabolism</keyword>
<dbReference type="SUPFAM" id="SSF51735">
    <property type="entry name" value="NAD(P)-binding Rossmann-fold domains"/>
    <property type="match status" value="1"/>
</dbReference>
<comment type="similarity">
    <text evidence="1">Belongs to the short-chain dehydrogenases/reductases (SDR) family.</text>
</comment>
<dbReference type="PANTHER" id="PTHR43180:SF28">
    <property type="entry name" value="NAD(P)-BINDING ROSSMANN-FOLD SUPERFAMILY PROTEIN"/>
    <property type="match status" value="1"/>
</dbReference>
<organism evidence="6 7">
    <name type="scientific">Gordonia rubripertincta</name>
    <name type="common">Rhodococcus corallinus</name>
    <dbReference type="NCBI Taxonomy" id="36822"/>
    <lineage>
        <taxon>Bacteria</taxon>
        <taxon>Bacillati</taxon>
        <taxon>Actinomycetota</taxon>
        <taxon>Actinomycetes</taxon>
        <taxon>Mycobacteriales</taxon>
        <taxon>Gordoniaceae</taxon>
        <taxon>Gordonia</taxon>
    </lineage>
</organism>
<reference evidence="6" key="1">
    <citation type="submission" date="2022-12" db="EMBL/GenBank/DDBJ databases">
        <authorList>
            <person name="Krivoruchko A.V."/>
            <person name="Elkin A."/>
        </authorList>
    </citation>
    <scope>NUCLEOTIDE SEQUENCE</scope>
    <source>
        <strain evidence="6">IEGM 1388</strain>
    </source>
</reference>
<evidence type="ECO:0000313" key="6">
    <source>
        <dbReference type="EMBL" id="MCZ4551398.1"/>
    </source>
</evidence>